<dbReference type="EMBL" id="PECL01000002">
    <property type="protein sequence ID" value="TEA09206.1"/>
    <property type="molecule type" value="Genomic_DNA"/>
</dbReference>
<organism evidence="1 2">
    <name type="scientific">Mycobacteroides salmoniphilum</name>
    <dbReference type="NCBI Taxonomy" id="404941"/>
    <lineage>
        <taxon>Bacteria</taxon>
        <taxon>Bacillati</taxon>
        <taxon>Actinomycetota</taxon>
        <taxon>Actinomycetes</taxon>
        <taxon>Mycobacteriales</taxon>
        <taxon>Mycobacteriaceae</taxon>
        <taxon>Mycobacteroides</taxon>
    </lineage>
</organism>
<protein>
    <submittedName>
        <fullName evidence="1">Uncharacterized protein</fullName>
    </submittedName>
</protein>
<comment type="caution">
    <text evidence="1">The sequence shown here is derived from an EMBL/GenBank/DDBJ whole genome shotgun (WGS) entry which is preliminary data.</text>
</comment>
<dbReference type="RefSeq" id="WP_134080883.1">
    <property type="nucleotide sequence ID" value="NZ_PECL01000002.1"/>
</dbReference>
<dbReference type="Proteomes" id="UP000294604">
    <property type="component" value="Unassembled WGS sequence"/>
</dbReference>
<reference evidence="1 2" key="1">
    <citation type="journal article" date="2019" name="Sci. Rep.">
        <title>Extended insight into the Mycobacterium chelonae-abscessus complex through whole genome sequencing of Mycobacterium salmoniphilum outbreak and Mycobacterium salmoniphilum-like strains.</title>
        <authorList>
            <person name="Behra P.R.K."/>
            <person name="Das S."/>
            <person name="Pettersson B.M.F."/>
            <person name="Shirreff L."/>
            <person name="DuCote T."/>
            <person name="Jacobsson K.G."/>
            <person name="Ennis D.G."/>
            <person name="Kirsebom L.A."/>
        </authorList>
    </citation>
    <scope>NUCLEOTIDE SEQUENCE [LARGE SCALE GENOMIC DNA]</scope>
    <source>
        <strain evidence="1 2">CCUG 60884</strain>
    </source>
</reference>
<accession>A0A4R8T0B8</accession>
<sequence length="134" mass="14479">MKITARVQRSGKRWVVDVPEIEDAVTTTVHNLKDVAEAAADAVHAVTGELVEDLEVTVDIKLDPDVADLQALAIASMQLSDEASAALKTAAKQTREAVAGLRETGLTLEDIAYLIDRSFSRVQQLAPKKAERKS</sequence>
<name>A0A4R8T0B8_9MYCO</name>
<proteinExistence type="predicted"/>
<gene>
    <name evidence="1" type="ORF">CCUG60884_00196</name>
</gene>
<evidence type="ECO:0000313" key="1">
    <source>
        <dbReference type="EMBL" id="TEA09206.1"/>
    </source>
</evidence>
<dbReference type="AlphaFoldDB" id="A0A4R8T0B8"/>
<evidence type="ECO:0000313" key="2">
    <source>
        <dbReference type="Proteomes" id="UP000294604"/>
    </source>
</evidence>